<keyword evidence="2" id="KW-0732">Signal</keyword>
<organism evidence="3 4">
    <name type="scientific">Jannaschia pagri</name>
    <dbReference type="NCBI Taxonomy" id="2829797"/>
    <lineage>
        <taxon>Bacteria</taxon>
        <taxon>Pseudomonadati</taxon>
        <taxon>Pseudomonadota</taxon>
        <taxon>Alphaproteobacteria</taxon>
        <taxon>Rhodobacterales</taxon>
        <taxon>Roseobacteraceae</taxon>
        <taxon>Jannaschia</taxon>
    </lineage>
</organism>
<feature type="transmembrane region" description="Helical" evidence="1">
    <location>
        <begin position="175"/>
        <end position="194"/>
    </location>
</feature>
<sequence>MAYLCFPAAIITAATLLAGAASAATVVSGNVCEFDGNPTPFGGTCDYSSKDYNTSVSADSFTLAGETSFYGYVAHVKNKGYSDGWTVDFGAKSYQVDFNWQAITQNFDGILNVQEVSNGTTSALSFSTANGPTGSFDLGRLNGVWTFDFNPVAGVFSGNPREEGNWDLQVAAVPLPAAGVLLLAAFAGLGAMGARRRTEAAA</sequence>
<name>A0ABQ4NHC1_9RHOB</name>
<feature type="chain" id="PRO_5047480654" description="VPLPA-CTERM protein sorting domain-containing protein" evidence="2">
    <location>
        <begin position="24"/>
        <end position="202"/>
    </location>
</feature>
<dbReference type="Proteomes" id="UP000786693">
    <property type="component" value="Unassembled WGS sequence"/>
</dbReference>
<comment type="caution">
    <text evidence="3">The sequence shown here is derived from an EMBL/GenBank/DDBJ whole genome shotgun (WGS) entry which is preliminary data.</text>
</comment>
<dbReference type="RefSeq" id="WP_220747319.1">
    <property type="nucleotide sequence ID" value="NZ_BPFH01000001.1"/>
</dbReference>
<feature type="signal peptide" evidence="2">
    <location>
        <begin position="1"/>
        <end position="23"/>
    </location>
</feature>
<dbReference type="EMBL" id="BPFH01000001">
    <property type="protein sequence ID" value="GIT93806.1"/>
    <property type="molecule type" value="Genomic_DNA"/>
</dbReference>
<evidence type="ECO:0000313" key="4">
    <source>
        <dbReference type="Proteomes" id="UP000786693"/>
    </source>
</evidence>
<evidence type="ECO:0000313" key="3">
    <source>
        <dbReference type="EMBL" id="GIT93806.1"/>
    </source>
</evidence>
<evidence type="ECO:0008006" key="5">
    <source>
        <dbReference type="Google" id="ProtNLM"/>
    </source>
</evidence>
<keyword evidence="1" id="KW-0472">Membrane</keyword>
<keyword evidence="4" id="KW-1185">Reference proteome</keyword>
<protein>
    <recommendedName>
        <fullName evidence="5">VPLPA-CTERM protein sorting domain-containing protein</fullName>
    </recommendedName>
</protein>
<dbReference type="InterPro" id="IPR022472">
    <property type="entry name" value="VPLPA-CTERM"/>
</dbReference>
<proteinExistence type="predicted"/>
<gene>
    <name evidence="3" type="ORF">JANAI62_04290</name>
</gene>
<reference evidence="3 4" key="1">
    <citation type="submission" date="2021-05" db="EMBL/GenBank/DDBJ databases">
        <title>Bacteria Genome sequencing.</title>
        <authorList>
            <person name="Takabe Y."/>
            <person name="Nakajima Y."/>
            <person name="Suzuki S."/>
            <person name="Shiozaki T."/>
        </authorList>
    </citation>
    <scope>NUCLEOTIDE SEQUENCE [LARGE SCALE GENOMIC DNA]</scope>
    <source>
        <strain evidence="3 4">AI_62</strain>
    </source>
</reference>
<dbReference type="NCBIfam" id="TIGR03370">
    <property type="entry name" value="VPLPA-CTERM"/>
    <property type="match status" value="1"/>
</dbReference>
<keyword evidence="1" id="KW-0812">Transmembrane</keyword>
<accession>A0ABQ4NHC1</accession>
<keyword evidence="1" id="KW-1133">Transmembrane helix</keyword>
<evidence type="ECO:0000256" key="2">
    <source>
        <dbReference type="SAM" id="SignalP"/>
    </source>
</evidence>
<evidence type="ECO:0000256" key="1">
    <source>
        <dbReference type="SAM" id="Phobius"/>
    </source>
</evidence>